<proteinExistence type="predicted"/>
<evidence type="ECO:0000313" key="4">
    <source>
        <dbReference type="EMBL" id="KIA77980.1"/>
    </source>
</evidence>
<dbReference type="PANTHER" id="PTHR11927:SF9">
    <property type="entry name" value="L-FUCOSYLTRANSFERASE"/>
    <property type="match status" value="1"/>
</dbReference>
<dbReference type="OMA" id="GFCHAPK"/>
<sequence length="284" mass="32928">MNNLKQLFLLGSIFCSFCLQAATPYIVPVMTGQLGNQLFQIAAATSLALDHNAKVTVPDLKNLKTWGIPTNRQLVLWRIDTTEPKVALTSFTEASFAYAPIPYKPNMKLNGYFQSEKYFEKHKDEIIKLFAPMETIENDLKNRYTDVVDHPCSISIHIRTYMDSDPKHLYYYLNGRAYVEEALSFFPEDAYCVVFSDNIEWCKKELAGIRPNLRFIEGESHINDFYLMSFCKHNIISNSSFSWWSAYLNQNPYKVVIAPKKWFTPRVGHDTRDLIPNSWITIDY</sequence>
<feature type="chain" id="PRO_5002130043" description="Alpha-1,2-fucosyltransferase" evidence="3">
    <location>
        <begin position="22"/>
        <end position="284"/>
    </location>
</feature>
<keyword evidence="3" id="KW-0732">Signal</keyword>
<gene>
    <name evidence="4" type="ORF">DB43_FG00390</name>
</gene>
<accession>A0A0C1CAG8</accession>
<dbReference type="Pfam" id="PF01531">
    <property type="entry name" value="Glyco_transf_11"/>
    <property type="match status" value="1"/>
</dbReference>
<dbReference type="CDD" id="cd11301">
    <property type="entry name" value="Fut1_Fut2_like"/>
    <property type="match status" value="1"/>
</dbReference>
<evidence type="ECO:0000256" key="2">
    <source>
        <dbReference type="ARBA" id="ARBA00022679"/>
    </source>
</evidence>
<keyword evidence="2" id="KW-0808">Transferase</keyword>
<dbReference type="GO" id="GO:0005975">
    <property type="term" value="P:carbohydrate metabolic process"/>
    <property type="evidence" value="ECO:0007669"/>
    <property type="project" value="InterPro"/>
</dbReference>
<reference evidence="4 5" key="1">
    <citation type="journal article" date="2014" name="Mol. Biol. Evol.">
        <title>Massive expansion of Ubiquitination-related gene families within the Chlamydiae.</title>
        <authorList>
            <person name="Domman D."/>
            <person name="Collingro A."/>
            <person name="Lagkouvardos I."/>
            <person name="Gehre L."/>
            <person name="Weinmaier T."/>
            <person name="Rattei T."/>
            <person name="Subtil A."/>
            <person name="Horn M."/>
        </authorList>
    </citation>
    <scope>NUCLEOTIDE SEQUENCE [LARGE SCALE GENOMIC DNA]</scope>
    <source>
        <strain evidence="4 5">OEW1</strain>
    </source>
</reference>
<organism evidence="4 5">
    <name type="scientific">Parachlamydia acanthamoebae</name>
    <dbReference type="NCBI Taxonomy" id="83552"/>
    <lineage>
        <taxon>Bacteria</taxon>
        <taxon>Pseudomonadati</taxon>
        <taxon>Chlamydiota</taxon>
        <taxon>Chlamydiia</taxon>
        <taxon>Parachlamydiales</taxon>
        <taxon>Parachlamydiaceae</taxon>
        <taxon>Parachlamydia</taxon>
    </lineage>
</organism>
<comment type="caution">
    <text evidence="4">The sequence shown here is derived from an EMBL/GenBank/DDBJ whole genome shotgun (WGS) entry which is preliminary data.</text>
</comment>
<evidence type="ECO:0008006" key="6">
    <source>
        <dbReference type="Google" id="ProtNLM"/>
    </source>
</evidence>
<protein>
    <recommendedName>
        <fullName evidence="6">Alpha-1,2-fucosyltransferase</fullName>
    </recommendedName>
</protein>
<dbReference type="EMBL" id="JSAM01000051">
    <property type="protein sequence ID" value="KIA77980.1"/>
    <property type="molecule type" value="Genomic_DNA"/>
</dbReference>
<keyword evidence="1" id="KW-0328">Glycosyltransferase</keyword>
<dbReference type="PANTHER" id="PTHR11927">
    <property type="entry name" value="GALACTOSIDE 2-L-FUCOSYLTRANSFERASE"/>
    <property type="match status" value="1"/>
</dbReference>
<evidence type="ECO:0000256" key="1">
    <source>
        <dbReference type="ARBA" id="ARBA00022676"/>
    </source>
</evidence>
<dbReference type="InterPro" id="IPR002516">
    <property type="entry name" value="Glyco_trans_11"/>
</dbReference>
<dbReference type="PATRIC" id="fig|83552.4.peg.874"/>
<evidence type="ECO:0000256" key="3">
    <source>
        <dbReference type="SAM" id="SignalP"/>
    </source>
</evidence>
<evidence type="ECO:0000313" key="5">
    <source>
        <dbReference type="Proteomes" id="UP000031307"/>
    </source>
</evidence>
<dbReference type="RefSeq" id="WP_006340810.1">
    <property type="nucleotide sequence ID" value="NZ_JASBUT010000014.1"/>
</dbReference>
<dbReference type="GO" id="GO:0008107">
    <property type="term" value="F:galactoside 2-alpha-L-fucosyltransferase activity"/>
    <property type="evidence" value="ECO:0007669"/>
    <property type="project" value="InterPro"/>
</dbReference>
<dbReference type="AlphaFoldDB" id="A0A0C1CAG8"/>
<feature type="signal peptide" evidence="3">
    <location>
        <begin position="1"/>
        <end position="21"/>
    </location>
</feature>
<dbReference type="Proteomes" id="UP000031307">
    <property type="component" value="Unassembled WGS sequence"/>
</dbReference>
<dbReference type="GO" id="GO:0016020">
    <property type="term" value="C:membrane"/>
    <property type="evidence" value="ECO:0007669"/>
    <property type="project" value="InterPro"/>
</dbReference>
<name>A0A0C1CAG8_9BACT</name>